<reference evidence="2" key="1">
    <citation type="submission" date="2013-03" db="EMBL/GenBank/DDBJ databases">
        <title>Genome sequence of Chthonomonas calidirosea, the first sequenced genome from the Armatimonadetes phylum (formally candidate division OP10).</title>
        <authorList>
            <person name="Lee K.C.Y."/>
            <person name="Morgan X.C."/>
            <person name="Dunfield P.F."/>
            <person name="Tamas I."/>
            <person name="Houghton K.M."/>
            <person name="Vyssotski M."/>
            <person name="Ryan J.L.J."/>
            <person name="Lagutin K."/>
            <person name="McDonald I.R."/>
            <person name="Stott M.B."/>
        </authorList>
    </citation>
    <scope>NUCLEOTIDE SEQUENCE [LARGE SCALE GENOMIC DNA]</scope>
    <source>
        <strain evidence="2">DSM 23976 / ICMP 18418 / T49</strain>
    </source>
</reference>
<dbReference type="KEGG" id="ccz:CCALI_01993"/>
<organism evidence="1 2">
    <name type="scientific">Chthonomonas calidirosea (strain DSM 23976 / ICMP 18418 / T49)</name>
    <dbReference type="NCBI Taxonomy" id="1303518"/>
    <lineage>
        <taxon>Bacteria</taxon>
        <taxon>Bacillati</taxon>
        <taxon>Armatimonadota</taxon>
        <taxon>Chthonomonadia</taxon>
        <taxon>Chthonomonadales</taxon>
        <taxon>Chthonomonadaceae</taxon>
        <taxon>Chthonomonas</taxon>
    </lineage>
</organism>
<name>S0EVI0_CHTCT</name>
<keyword evidence="2" id="KW-1185">Reference proteome</keyword>
<proteinExistence type="predicted"/>
<dbReference type="EMBL" id="HF951689">
    <property type="protein sequence ID" value="CCW35800.1"/>
    <property type="molecule type" value="Genomic_DNA"/>
</dbReference>
<evidence type="ECO:0000313" key="2">
    <source>
        <dbReference type="Proteomes" id="UP000014227"/>
    </source>
</evidence>
<gene>
    <name evidence="1" type="ORF">CCALI_01993</name>
</gene>
<dbReference type="Proteomes" id="UP000014227">
    <property type="component" value="Chromosome I"/>
</dbReference>
<protein>
    <submittedName>
        <fullName evidence="1">Uncharacterized protein</fullName>
    </submittedName>
</protein>
<sequence length="75" mass="8369">MGELDEEVVEAPPVKLGRVRSAFILAFGLSAEGLDCPLHPVRITSSRLTATTPFRLLFMKNIDYIPVGQRYLYTS</sequence>
<evidence type="ECO:0000313" key="1">
    <source>
        <dbReference type="EMBL" id="CCW35800.1"/>
    </source>
</evidence>
<dbReference type="HOGENOM" id="CLU_2664462_0_0_0"/>
<dbReference type="InParanoid" id="S0EVI0"/>
<dbReference type="AlphaFoldDB" id="S0EVI0"/>
<accession>S0EVI0</accession>